<dbReference type="Pfam" id="PF04945">
    <property type="entry name" value="YHS"/>
    <property type="match status" value="1"/>
</dbReference>
<evidence type="ECO:0000259" key="1">
    <source>
        <dbReference type="SMART" id="SM00746"/>
    </source>
</evidence>
<protein>
    <submittedName>
        <fullName evidence="2">YHS domain protein</fullName>
    </submittedName>
</protein>
<dbReference type="EMBL" id="MWDQ01000080">
    <property type="protein sequence ID" value="OQB73448.1"/>
    <property type="molecule type" value="Genomic_DNA"/>
</dbReference>
<dbReference type="InterPro" id="IPR009078">
    <property type="entry name" value="Ferritin-like_SF"/>
</dbReference>
<name>A0A1V6C960_UNCT6</name>
<organism evidence="2">
    <name type="scientific">candidate division TA06 bacterium ADurb.Bin131</name>
    <dbReference type="NCBI Taxonomy" id="1852827"/>
    <lineage>
        <taxon>Bacteria</taxon>
        <taxon>Bacteria division TA06</taxon>
    </lineage>
</organism>
<dbReference type="AlphaFoldDB" id="A0A1V6C960"/>
<dbReference type="Gene3D" id="1.10.620.20">
    <property type="entry name" value="Ribonucleotide Reductase, subunit A"/>
    <property type="match status" value="1"/>
</dbReference>
<dbReference type="SUPFAM" id="SSF47240">
    <property type="entry name" value="Ferritin-like"/>
    <property type="match status" value="1"/>
</dbReference>
<accession>A0A1V6C960</accession>
<dbReference type="InterPro" id="IPR011017">
    <property type="entry name" value="TRASH_dom"/>
</dbReference>
<dbReference type="SMART" id="SM00746">
    <property type="entry name" value="TRASH"/>
    <property type="match status" value="1"/>
</dbReference>
<dbReference type="InterPro" id="IPR007029">
    <property type="entry name" value="YHS_dom"/>
</dbReference>
<dbReference type="GO" id="GO:0016491">
    <property type="term" value="F:oxidoreductase activity"/>
    <property type="evidence" value="ECO:0007669"/>
    <property type="project" value="InterPro"/>
</dbReference>
<dbReference type="Proteomes" id="UP000485562">
    <property type="component" value="Unassembled WGS sequence"/>
</dbReference>
<feature type="domain" description="TRASH" evidence="1">
    <location>
        <begin position="7"/>
        <end position="44"/>
    </location>
</feature>
<proteinExistence type="predicted"/>
<evidence type="ECO:0000313" key="2">
    <source>
        <dbReference type="EMBL" id="OQB73448.1"/>
    </source>
</evidence>
<comment type="caution">
    <text evidence="2">The sequence shown here is derived from an EMBL/GenBank/DDBJ whole genome shotgun (WGS) entry which is preliminary data.</text>
</comment>
<gene>
    <name evidence="2" type="ORF">BWX89_00964</name>
</gene>
<sequence>MEKRIKDVVCRVWLKNETKNSVEKDGKVYYFCSPKCKAKFEKEPDKYVPLKG</sequence>
<reference evidence="2" key="1">
    <citation type="submission" date="2017-02" db="EMBL/GenBank/DDBJ databases">
        <title>Delving into the versatile metabolic prowess of the omnipresent phylum Bacteroidetes.</title>
        <authorList>
            <person name="Nobu M.K."/>
            <person name="Mei R."/>
            <person name="Narihiro T."/>
            <person name="Kuroda K."/>
            <person name="Liu W.-T."/>
        </authorList>
    </citation>
    <scope>NUCLEOTIDE SEQUENCE</scope>
    <source>
        <strain evidence="2">ADurb.Bin131</strain>
    </source>
</reference>
<dbReference type="InterPro" id="IPR012348">
    <property type="entry name" value="RNR-like"/>
</dbReference>